<protein>
    <submittedName>
        <fullName evidence="1">Uncharacterized protein</fullName>
    </submittedName>
</protein>
<name>A0A9I9EIR6_CUCME</name>
<dbReference type="EnsemblPlants" id="MELO3C034382.2.1">
    <property type="protein sequence ID" value="MELO3C034382.2.1"/>
    <property type="gene ID" value="MELO3C034382.2"/>
</dbReference>
<accession>A0A9I9EIR6</accession>
<organism evidence="1">
    <name type="scientific">Cucumis melo</name>
    <name type="common">Muskmelon</name>
    <dbReference type="NCBI Taxonomy" id="3656"/>
    <lineage>
        <taxon>Eukaryota</taxon>
        <taxon>Viridiplantae</taxon>
        <taxon>Streptophyta</taxon>
        <taxon>Embryophyta</taxon>
        <taxon>Tracheophyta</taxon>
        <taxon>Spermatophyta</taxon>
        <taxon>Magnoliopsida</taxon>
        <taxon>eudicotyledons</taxon>
        <taxon>Gunneridae</taxon>
        <taxon>Pentapetalae</taxon>
        <taxon>rosids</taxon>
        <taxon>fabids</taxon>
        <taxon>Cucurbitales</taxon>
        <taxon>Cucurbitaceae</taxon>
        <taxon>Benincaseae</taxon>
        <taxon>Cucumis</taxon>
    </lineage>
</organism>
<dbReference type="AlphaFoldDB" id="A0A9I9EIR6"/>
<sequence length="143" mass="15715">MLIRYRAPPLLALGMVSPLPSSSSSSFSSNTNLISFNFSPSFPVPKPSSSFPSLLSSFVHKPSRSMTHSICFSGPSPTAPIHSSCEESEDMDSISLVVVSFYKFAHFPDHAEFRSPLKKLCEELEPNLHCSGRAQKAYSKRDT</sequence>
<reference evidence="1" key="1">
    <citation type="submission" date="2023-03" db="UniProtKB">
        <authorList>
            <consortium name="EnsemblPlants"/>
        </authorList>
    </citation>
    <scope>IDENTIFICATION</scope>
</reference>
<proteinExistence type="predicted"/>
<dbReference type="Gramene" id="MELO3C034382.2.1">
    <property type="protein sequence ID" value="MELO3C034382.2.1"/>
    <property type="gene ID" value="MELO3C034382.2"/>
</dbReference>
<evidence type="ECO:0000313" key="1">
    <source>
        <dbReference type="EnsemblPlants" id="MELO3C034382.2.1"/>
    </source>
</evidence>